<name>A0A3G3IH83_9ARCH</name>
<dbReference type="Proteomes" id="UP000273278">
    <property type="component" value="Chromosome"/>
</dbReference>
<evidence type="ECO:0008006" key="4">
    <source>
        <dbReference type="Google" id="ProtNLM"/>
    </source>
</evidence>
<sequence length="152" mass="16158">MTHKIWDRKRLFRMNRKGGIEGLPLELMIIVIVATLGTAILVGWMGDVEEPKSIGNVSAEPGYLDITNATSAATFNLTISVTDNDGAPIKDAVVIISGCGLTHVVKETDSKGEAKFTNLSLSLNGAEKGYINVHVSANGYGDNDSLRVTVVG</sequence>
<dbReference type="OMA" id="FINVHVW"/>
<keyword evidence="1" id="KW-0472">Membrane</keyword>
<keyword evidence="1" id="KW-1133">Transmembrane helix</keyword>
<proteinExistence type="predicted"/>
<dbReference type="EMBL" id="CP017686">
    <property type="protein sequence ID" value="AYQ54882.1"/>
    <property type="molecule type" value="Genomic_DNA"/>
</dbReference>
<reference evidence="2 3" key="1">
    <citation type="submission" date="2016-10" db="EMBL/GenBank/DDBJ databases">
        <title>Complete genome of the TMA-utilizing, human hosted archaeon Methanomethylophilus alvus Gen. nov, sp. nov., strain Mx-05, derived from a pure culture.</title>
        <authorList>
            <person name="Brugere J.-F."/>
            <person name="Ben Hania W."/>
            <person name="Chaudhary P.P."/>
            <person name="Gaci N."/>
            <person name="Borrel G."/>
            <person name="Cao Van Tuat L."/>
            <person name="Fardeau M.-L."/>
            <person name="Harris H.M.B."/>
            <person name="O'Toole P.W."/>
            <person name="Ollivier B."/>
        </authorList>
    </citation>
    <scope>NUCLEOTIDE SEQUENCE [LARGE SCALE GENOMIC DNA]</scope>
    <source>
        <strain evidence="2 3">Mx-05</strain>
    </source>
</reference>
<dbReference type="RefSeq" id="WP_015504610.1">
    <property type="nucleotide sequence ID" value="NZ_CAYARL010000007.1"/>
</dbReference>
<protein>
    <recommendedName>
        <fullName evidence="4">Big-1 domain-containing protein</fullName>
    </recommendedName>
</protein>
<feature type="transmembrane region" description="Helical" evidence="1">
    <location>
        <begin position="23"/>
        <end position="46"/>
    </location>
</feature>
<accession>A0A3G3IH83</accession>
<organism evidence="2 3">
    <name type="scientific">Methanomethylophilus alvi</name>
    <dbReference type="NCBI Taxonomy" id="1291540"/>
    <lineage>
        <taxon>Archaea</taxon>
        <taxon>Methanobacteriati</taxon>
        <taxon>Thermoplasmatota</taxon>
        <taxon>Thermoplasmata</taxon>
        <taxon>Methanomassiliicoccales</taxon>
        <taxon>Methanomethylophilaceae</taxon>
        <taxon>Methanomethylophilus</taxon>
    </lineage>
</organism>
<dbReference type="AlphaFoldDB" id="A0A3G3IH83"/>
<keyword evidence="1" id="KW-0812">Transmembrane</keyword>
<dbReference type="GeneID" id="41321516"/>
<evidence type="ECO:0000256" key="1">
    <source>
        <dbReference type="SAM" id="Phobius"/>
    </source>
</evidence>
<evidence type="ECO:0000313" key="2">
    <source>
        <dbReference type="EMBL" id="AYQ54882.1"/>
    </source>
</evidence>
<evidence type="ECO:0000313" key="3">
    <source>
        <dbReference type="Proteomes" id="UP000273278"/>
    </source>
</evidence>
<gene>
    <name evidence="2" type="ORF">BKD89_03565</name>
</gene>
<dbReference type="Gene3D" id="2.60.40.1120">
    <property type="entry name" value="Carboxypeptidase-like, regulatory domain"/>
    <property type="match status" value="1"/>
</dbReference>